<evidence type="ECO:0000256" key="1">
    <source>
        <dbReference type="ARBA" id="ARBA00023015"/>
    </source>
</evidence>
<keyword evidence="1" id="KW-0805">Transcription regulation</keyword>
<keyword evidence="3" id="KW-0804">Transcription</keyword>
<dbReference type="InterPro" id="IPR000524">
    <property type="entry name" value="Tscrpt_reg_HTH_GntR"/>
</dbReference>
<dbReference type="Pfam" id="PF00392">
    <property type="entry name" value="GntR"/>
    <property type="match status" value="1"/>
</dbReference>
<accession>A0A0H4I5A8</accession>
<dbReference type="PANTHER" id="PTHR43537:SF45">
    <property type="entry name" value="GNTR FAMILY REGULATORY PROTEIN"/>
    <property type="match status" value="1"/>
</dbReference>
<sequence>MLSEASLTELLGIGRTPIREALQRLALEGLVVILPRRGIFVSEVNVRSQLELLRVRREVERLMVRLAAGRATALEHEQFIEIADAMVKTSYSNDDAEFMRLDQEFNSLISSTCRNDYARKTMGLLQGLARRFWYQHYKEALDLPLCASLHANLARAIGRGDGDGAAEASDKLIDYIEQFARATV</sequence>
<evidence type="ECO:0000313" key="5">
    <source>
        <dbReference type="EMBL" id="AKO54271.1"/>
    </source>
</evidence>
<feature type="domain" description="HTH gntR-type" evidence="4">
    <location>
        <begin position="1"/>
        <end position="44"/>
    </location>
</feature>
<dbReference type="KEGG" id="mpq:ABA45_08475"/>
<dbReference type="PATRIC" id="fig|330734.3.peg.1781"/>
<dbReference type="InterPro" id="IPR036388">
    <property type="entry name" value="WH-like_DNA-bd_sf"/>
</dbReference>
<protein>
    <submittedName>
        <fullName evidence="5">GntR family transcriptional regulator</fullName>
    </submittedName>
</protein>
<dbReference type="Pfam" id="PF07729">
    <property type="entry name" value="FCD"/>
    <property type="match status" value="1"/>
</dbReference>
<dbReference type="InterPro" id="IPR008920">
    <property type="entry name" value="TF_FadR/GntR_C"/>
</dbReference>
<evidence type="ECO:0000256" key="2">
    <source>
        <dbReference type="ARBA" id="ARBA00023125"/>
    </source>
</evidence>
<dbReference type="SUPFAM" id="SSF46785">
    <property type="entry name" value="Winged helix' DNA-binding domain"/>
    <property type="match status" value="1"/>
</dbReference>
<keyword evidence="6" id="KW-1185">Reference proteome</keyword>
<evidence type="ECO:0000256" key="3">
    <source>
        <dbReference type="ARBA" id="ARBA00023163"/>
    </source>
</evidence>
<dbReference type="Gene3D" id="1.20.120.530">
    <property type="entry name" value="GntR ligand-binding domain-like"/>
    <property type="match status" value="1"/>
</dbReference>
<dbReference type="SUPFAM" id="SSF48008">
    <property type="entry name" value="GntR ligand-binding domain-like"/>
    <property type="match status" value="1"/>
</dbReference>
<dbReference type="InterPro" id="IPR036390">
    <property type="entry name" value="WH_DNA-bd_sf"/>
</dbReference>
<dbReference type="AlphaFoldDB" id="A0A0H4I5A8"/>
<keyword evidence="2" id="KW-0238">DNA-binding</keyword>
<organism evidence="5 6">
    <name type="scientific">Marinobacter psychrophilus</name>
    <dbReference type="NCBI Taxonomy" id="330734"/>
    <lineage>
        <taxon>Bacteria</taxon>
        <taxon>Pseudomonadati</taxon>
        <taxon>Pseudomonadota</taxon>
        <taxon>Gammaproteobacteria</taxon>
        <taxon>Pseudomonadales</taxon>
        <taxon>Marinobacteraceae</taxon>
        <taxon>Marinobacter</taxon>
    </lineage>
</organism>
<evidence type="ECO:0000313" key="6">
    <source>
        <dbReference type="Proteomes" id="UP000036406"/>
    </source>
</evidence>
<dbReference type="GO" id="GO:0003677">
    <property type="term" value="F:DNA binding"/>
    <property type="evidence" value="ECO:0007669"/>
    <property type="project" value="UniProtKB-KW"/>
</dbReference>
<name>A0A0H4I5A8_9GAMM</name>
<dbReference type="STRING" id="330734.ABA45_08475"/>
<proteinExistence type="predicted"/>
<gene>
    <name evidence="5" type="ORF">ABA45_08475</name>
</gene>
<dbReference type="PRINTS" id="PR00035">
    <property type="entry name" value="HTHGNTR"/>
</dbReference>
<dbReference type="SMART" id="SM00895">
    <property type="entry name" value="FCD"/>
    <property type="match status" value="1"/>
</dbReference>
<dbReference type="InterPro" id="IPR011711">
    <property type="entry name" value="GntR_C"/>
</dbReference>
<evidence type="ECO:0000259" key="4">
    <source>
        <dbReference type="PROSITE" id="PS50949"/>
    </source>
</evidence>
<dbReference type="Gene3D" id="1.10.10.10">
    <property type="entry name" value="Winged helix-like DNA-binding domain superfamily/Winged helix DNA-binding domain"/>
    <property type="match status" value="1"/>
</dbReference>
<dbReference type="PROSITE" id="PS50949">
    <property type="entry name" value="HTH_GNTR"/>
    <property type="match status" value="1"/>
</dbReference>
<dbReference type="EMBL" id="CP011494">
    <property type="protein sequence ID" value="AKO54271.1"/>
    <property type="molecule type" value="Genomic_DNA"/>
</dbReference>
<reference evidence="5 6" key="1">
    <citation type="submission" date="2015-05" db="EMBL/GenBank/DDBJ databases">
        <title>Complete genome of Marinobacter psychrophilus strain 20041T isolated from sea-ice of the Canadian Basin.</title>
        <authorList>
            <person name="Song L."/>
            <person name="Ren L."/>
            <person name="Yu Y."/>
            <person name="Wang X."/>
        </authorList>
    </citation>
    <scope>NUCLEOTIDE SEQUENCE [LARGE SCALE GENOMIC DNA]</scope>
    <source>
        <strain evidence="5 6">20041</strain>
    </source>
</reference>
<dbReference type="Proteomes" id="UP000036406">
    <property type="component" value="Chromosome"/>
</dbReference>
<dbReference type="GO" id="GO:0003700">
    <property type="term" value="F:DNA-binding transcription factor activity"/>
    <property type="evidence" value="ECO:0007669"/>
    <property type="project" value="InterPro"/>
</dbReference>
<dbReference type="PANTHER" id="PTHR43537">
    <property type="entry name" value="TRANSCRIPTIONAL REGULATOR, GNTR FAMILY"/>
    <property type="match status" value="1"/>
</dbReference>